<organism evidence="2 3">
    <name type="scientific">Rhizobium rosettiformans W3</name>
    <dbReference type="NCBI Taxonomy" id="538378"/>
    <lineage>
        <taxon>Bacteria</taxon>
        <taxon>Pseudomonadati</taxon>
        <taxon>Pseudomonadota</taxon>
        <taxon>Alphaproteobacteria</taxon>
        <taxon>Hyphomicrobiales</taxon>
        <taxon>Rhizobiaceae</taxon>
        <taxon>Rhizobium/Agrobacterium group</taxon>
        <taxon>Rhizobium</taxon>
    </lineage>
</organism>
<dbReference type="Proteomes" id="UP000307378">
    <property type="component" value="Unassembled WGS sequence"/>
</dbReference>
<protein>
    <submittedName>
        <fullName evidence="2">CinA family protein</fullName>
    </submittedName>
</protein>
<accession>A0A4S8Q5P2</accession>
<dbReference type="EMBL" id="STGU01000005">
    <property type="protein sequence ID" value="THV35999.1"/>
    <property type="molecule type" value="Genomic_DNA"/>
</dbReference>
<dbReference type="Pfam" id="PF02464">
    <property type="entry name" value="CinA"/>
    <property type="match status" value="1"/>
</dbReference>
<dbReference type="NCBIfam" id="TIGR00199">
    <property type="entry name" value="PncC_domain"/>
    <property type="match status" value="1"/>
</dbReference>
<dbReference type="SUPFAM" id="SSF142433">
    <property type="entry name" value="CinA-like"/>
    <property type="match status" value="1"/>
</dbReference>
<sequence length="168" mass="17427">MGLYPAEIEAQAAAIVSTYRTRDWMIATAESCTGGLIAGALTEIAGSSAVVDRGFVTYTNQAKMDLIGVSAKVLEVYGAVSRETALQMAHGALMRSDAFVAVAVTGIAGPGGGSAEKPVGLVHLALKTRSGLIDHKEMRYGDIGRSEVRLATIRTALEMLSAAAQTLA</sequence>
<dbReference type="InterPro" id="IPR008136">
    <property type="entry name" value="CinA_C"/>
</dbReference>
<feature type="domain" description="CinA C-terminal" evidence="1">
    <location>
        <begin position="11"/>
        <end position="162"/>
    </location>
</feature>
<dbReference type="Gene3D" id="3.90.950.20">
    <property type="entry name" value="CinA-like"/>
    <property type="match status" value="1"/>
</dbReference>
<reference evidence="2 3" key="1">
    <citation type="submission" date="2019-04" db="EMBL/GenBank/DDBJ databases">
        <title>genome sequence of strain W3.</title>
        <authorList>
            <person name="Gao J."/>
            <person name="Sun J."/>
        </authorList>
    </citation>
    <scope>NUCLEOTIDE SEQUENCE [LARGE SCALE GENOMIC DNA]</scope>
    <source>
        <strain evidence="2 3">W3</strain>
    </source>
</reference>
<dbReference type="InterPro" id="IPR036653">
    <property type="entry name" value="CinA-like_C"/>
</dbReference>
<proteinExistence type="predicted"/>
<comment type="caution">
    <text evidence="2">The sequence shown here is derived from an EMBL/GenBank/DDBJ whole genome shotgun (WGS) entry which is preliminary data.</text>
</comment>
<dbReference type="RefSeq" id="WP_136540762.1">
    <property type="nucleotide sequence ID" value="NZ_STGU01000005.1"/>
</dbReference>
<evidence type="ECO:0000259" key="1">
    <source>
        <dbReference type="Pfam" id="PF02464"/>
    </source>
</evidence>
<gene>
    <name evidence="2" type="ORF">FAA86_11760</name>
</gene>
<dbReference type="AlphaFoldDB" id="A0A4S8Q5P2"/>
<evidence type="ECO:0000313" key="3">
    <source>
        <dbReference type="Proteomes" id="UP000307378"/>
    </source>
</evidence>
<evidence type="ECO:0000313" key="2">
    <source>
        <dbReference type="EMBL" id="THV35999.1"/>
    </source>
</evidence>
<name>A0A4S8Q5P2_9HYPH</name>